<dbReference type="RefSeq" id="WP_196203628.1">
    <property type="nucleotide sequence ID" value="NZ_JADPUN010000216.1"/>
</dbReference>
<gene>
    <name evidence="2" type="ORF">I0C86_24470</name>
</gene>
<name>A0ABS0H196_9ACTN</name>
<accession>A0ABS0H196</accession>
<protein>
    <submittedName>
        <fullName evidence="2">Uncharacterized protein</fullName>
    </submittedName>
</protein>
<proteinExistence type="predicted"/>
<comment type="caution">
    <text evidence="2">The sequence shown here is derived from an EMBL/GenBank/DDBJ whole genome shotgun (WGS) entry which is preliminary data.</text>
</comment>
<dbReference type="EMBL" id="JADPUN010000216">
    <property type="protein sequence ID" value="MBF9132091.1"/>
    <property type="molecule type" value="Genomic_DNA"/>
</dbReference>
<evidence type="ECO:0000313" key="2">
    <source>
        <dbReference type="EMBL" id="MBF9132091.1"/>
    </source>
</evidence>
<evidence type="ECO:0000256" key="1">
    <source>
        <dbReference type="SAM" id="MobiDB-lite"/>
    </source>
</evidence>
<evidence type="ECO:0000313" key="3">
    <source>
        <dbReference type="Proteomes" id="UP000638560"/>
    </source>
</evidence>
<sequence length="123" mass="13999">MTTANSVRITIRYADNGGFPWAKEQRFGWRPWQTYSWNDTSRFVATPKEREEWVTTGDSVRQHRVRHVWPWNDFRAPATGMTERPTSYGAGRAEETWLAAVTRPAFPPGGSPADAELDRGSAD</sequence>
<reference evidence="2 3" key="1">
    <citation type="submission" date="2020-11" db="EMBL/GenBank/DDBJ databases">
        <title>A novel isolate from a Black sea contaminated sediment with potential to produce alkanes: Plantactinospora alkalitolerans sp. nov.</title>
        <authorList>
            <person name="Carro L."/>
            <person name="Veyisoglu A."/>
            <person name="Guven K."/>
            <person name="Schumann P."/>
            <person name="Klenk H.-P."/>
            <person name="Sahin N."/>
        </authorList>
    </citation>
    <scope>NUCLEOTIDE SEQUENCE [LARGE SCALE GENOMIC DNA]</scope>
    <source>
        <strain evidence="2 3">S1510</strain>
    </source>
</reference>
<keyword evidence="3" id="KW-1185">Reference proteome</keyword>
<dbReference type="Proteomes" id="UP000638560">
    <property type="component" value="Unassembled WGS sequence"/>
</dbReference>
<feature type="region of interest" description="Disordered" evidence="1">
    <location>
        <begin position="103"/>
        <end position="123"/>
    </location>
</feature>
<organism evidence="2 3">
    <name type="scientific">Plantactinospora alkalitolerans</name>
    <dbReference type="NCBI Taxonomy" id="2789879"/>
    <lineage>
        <taxon>Bacteria</taxon>
        <taxon>Bacillati</taxon>
        <taxon>Actinomycetota</taxon>
        <taxon>Actinomycetes</taxon>
        <taxon>Micromonosporales</taxon>
        <taxon>Micromonosporaceae</taxon>
        <taxon>Plantactinospora</taxon>
    </lineage>
</organism>